<accession>A0A4R2GLJ8</accession>
<dbReference type="EMBL" id="SLWK01000002">
    <property type="protein sequence ID" value="TCO09872.1"/>
    <property type="molecule type" value="Genomic_DNA"/>
</dbReference>
<keyword evidence="4" id="KW-1185">Reference proteome</keyword>
<name>A0A4R2GLJ8_9BACT</name>
<dbReference type="GO" id="GO:0004553">
    <property type="term" value="F:hydrolase activity, hydrolyzing O-glycosyl compounds"/>
    <property type="evidence" value="ECO:0007669"/>
    <property type="project" value="UniProtKB-ARBA"/>
</dbReference>
<sequence length="848" mass="92349">MKRKFTLLRWWCLLIIAGISITNNVRAQVVDDFGTFDPPLTNRHLIYAKVIVYDYNENGTFDAVFTLSETPISAWTDYSVAVPFYTNGIHVRVHGSFLLTNPVIPVDGATYELWVAVNVPAETYRVYAKSEEMEEPVIIYNGDAHFRKTGISGIGYWSALHNPDNNHARLEVLEVGLVTDSDPTLASITTNVGEISPAFNPEIRDYQLAVPYGTQSITINALPKGMGASVDMFVGAGELVGSDGVVAFSEDGVDVEIAVTALDGTELSYYVAIFVDEGTSDATLRDITFNTGSIEPKFNPETTQYKVYVPNGMSSVILSGVPNFPGATVSGDGLINLSNGQASTTIQVTSQDGSSSKSYHLNIVEEPFELIHSYRFDSGTATDVIGNAHGKVHGGAISEGRFTTTINNEYIELPAHKIGINNYRIVTFEAYIIAGQDNPYHTMLAYFGDTNPSNNYGNDYFYLSATNDNNSRASISIGQYGSPWNADIDVRGDKLDDGMPHHLVSTVTRDSISLFVDGQYIGSASLPESHKVQNIGNSLAYLGKSGYTGDQTWRGSIIEFNIYNGVMDPAIVALRSTDFPVYDMTSDATLLEIMIGGAELEGFVPHTTSYLINIEETETEVPEVLAAPKNTNSTVVITSAESLPGITTIMVTSENGQYTTTYSIEFYNAASDTKLSEIRVNGALLTEFDPHILDYEVTLPFGTTILPAVTATTRNPIATALVENATSLPGIATIEVTAENGIDILIYTIVFDVEEEEVVDPDPDPGSNFYTPESKGVIVFPTVSKGEFNVISELPINNITVYDISGRIIAKYTNKSTEQTITVQNTGVYILVIETELKIEMIKVIKTN</sequence>
<dbReference type="InterPro" id="IPR026444">
    <property type="entry name" value="Secre_tail"/>
</dbReference>
<feature type="domain" description="Cadherin-like beta-sandwich-like" evidence="2">
    <location>
        <begin position="285"/>
        <end position="363"/>
    </location>
</feature>
<feature type="chain" id="PRO_5020269501" evidence="1">
    <location>
        <begin position="28"/>
        <end position="848"/>
    </location>
</feature>
<proteinExistence type="predicted"/>
<dbReference type="GO" id="GO:0005975">
    <property type="term" value="P:carbohydrate metabolic process"/>
    <property type="evidence" value="ECO:0007669"/>
    <property type="project" value="UniProtKB-ARBA"/>
</dbReference>
<dbReference type="OrthoDB" id="2582440at2"/>
<organism evidence="3 4">
    <name type="scientific">Natronoflexus pectinivorans</name>
    <dbReference type="NCBI Taxonomy" id="682526"/>
    <lineage>
        <taxon>Bacteria</taxon>
        <taxon>Pseudomonadati</taxon>
        <taxon>Bacteroidota</taxon>
        <taxon>Bacteroidia</taxon>
        <taxon>Marinilabiliales</taxon>
        <taxon>Marinilabiliaceae</taxon>
        <taxon>Natronoflexus</taxon>
    </lineage>
</organism>
<dbReference type="AlphaFoldDB" id="A0A4R2GLJ8"/>
<reference evidence="3 4" key="1">
    <citation type="submission" date="2019-03" db="EMBL/GenBank/DDBJ databases">
        <title>Genomic Encyclopedia of Type Strains, Phase IV (KMG-IV): sequencing the most valuable type-strain genomes for metagenomic binning, comparative biology and taxonomic classification.</title>
        <authorList>
            <person name="Goeker M."/>
        </authorList>
    </citation>
    <scope>NUCLEOTIDE SEQUENCE [LARGE SCALE GENOMIC DNA]</scope>
    <source>
        <strain evidence="3 4">DSM 24179</strain>
    </source>
</reference>
<dbReference type="Proteomes" id="UP000295221">
    <property type="component" value="Unassembled WGS sequence"/>
</dbReference>
<dbReference type="SUPFAM" id="SSF49899">
    <property type="entry name" value="Concanavalin A-like lectins/glucanases"/>
    <property type="match status" value="1"/>
</dbReference>
<evidence type="ECO:0000256" key="1">
    <source>
        <dbReference type="SAM" id="SignalP"/>
    </source>
</evidence>
<keyword evidence="1" id="KW-0732">Signal</keyword>
<dbReference type="InterPro" id="IPR025883">
    <property type="entry name" value="Cadherin-like_domain"/>
</dbReference>
<evidence type="ECO:0000313" key="3">
    <source>
        <dbReference type="EMBL" id="TCO09872.1"/>
    </source>
</evidence>
<feature type="domain" description="Cadherin-like beta-sandwich-like" evidence="2">
    <location>
        <begin position="186"/>
        <end position="273"/>
    </location>
</feature>
<comment type="caution">
    <text evidence="3">The sequence shown here is derived from an EMBL/GenBank/DDBJ whole genome shotgun (WGS) entry which is preliminary data.</text>
</comment>
<dbReference type="Pfam" id="PF12733">
    <property type="entry name" value="Cadherin-like"/>
    <property type="match status" value="2"/>
</dbReference>
<dbReference type="Gene3D" id="2.60.120.200">
    <property type="match status" value="1"/>
</dbReference>
<evidence type="ECO:0000313" key="4">
    <source>
        <dbReference type="Proteomes" id="UP000295221"/>
    </source>
</evidence>
<protein>
    <submittedName>
        <fullName evidence="3">Putative secreted protein (Por secretion system target)</fullName>
    </submittedName>
</protein>
<dbReference type="Pfam" id="PF13385">
    <property type="entry name" value="Laminin_G_3"/>
    <property type="match status" value="1"/>
</dbReference>
<evidence type="ECO:0000259" key="2">
    <source>
        <dbReference type="Pfam" id="PF12733"/>
    </source>
</evidence>
<dbReference type="InterPro" id="IPR013320">
    <property type="entry name" value="ConA-like_dom_sf"/>
</dbReference>
<dbReference type="NCBIfam" id="TIGR04183">
    <property type="entry name" value="Por_Secre_tail"/>
    <property type="match status" value="1"/>
</dbReference>
<feature type="signal peptide" evidence="1">
    <location>
        <begin position="1"/>
        <end position="27"/>
    </location>
</feature>
<gene>
    <name evidence="3" type="ORF">EV194_102301</name>
</gene>
<dbReference type="RefSeq" id="WP_132432717.1">
    <property type="nucleotide sequence ID" value="NZ_SLWK01000002.1"/>
</dbReference>